<dbReference type="SUPFAM" id="SSF88946">
    <property type="entry name" value="Sigma2 domain of RNA polymerase sigma factors"/>
    <property type="match status" value="1"/>
</dbReference>
<sequence>MRKIKIQKQSFKTQLRFRIAKVLLFLNGVEVIDAEQINVLFSQIKSEDNTVIKKLQQGKLTLDIVVAVNCNYQYHFFDFKLIKTGNRALLKAAIRFEIPLSAKKISLMEWWIRQEIIVEV</sequence>
<gene>
    <name evidence="1" type="ORF">FNW21_14055</name>
</gene>
<proteinExistence type="predicted"/>
<dbReference type="Proteomes" id="UP000316371">
    <property type="component" value="Unassembled WGS sequence"/>
</dbReference>
<organism evidence="1 2">
    <name type="scientific">Flavobacterium restrictum</name>
    <dbReference type="NCBI Taxonomy" id="2594428"/>
    <lineage>
        <taxon>Bacteria</taxon>
        <taxon>Pseudomonadati</taxon>
        <taxon>Bacteroidota</taxon>
        <taxon>Flavobacteriia</taxon>
        <taxon>Flavobacteriales</taxon>
        <taxon>Flavobacteriaceae</taxon>
        <taxon>Flavobacterium</taxon>
    </lineage>
</organism>
<dbReference type="GO" id="GO:0006352">
    <property type="term" value="P:DNA-templated transcription initiation"/>
    <property type="evidence" value="ECO:0007669"/>
    <property type="project" value="InterPro"/>
</dbReference>
<evidence type="ECO:0000313" key="2">
    <source>
        <dbReference type="Proteomes" id="UP000316371"/>
    </source>
</evidence>
<dbReference type="AlphaFoldDB" id="A0A553DU61"/>
<dbReference type="EMBL" id="VJZT01000017">
    <property type="protein sequence ID" value="TRX36282.1"/>
    <property type="molecule type" value="Genomic_DNA"/>
</dbReference>
<accession>A0A553DU61</accession>
<dbReference type="GO" id="GO:0003700">
    <property type="term" value="F:DNA-binding transcription factor activity"/>
    <property type="evidence" value="ECO:0007669"/>
    <property type="project" value="InterPro"/>
</dbReference>
<protein>
    <submittedName>
        <fullName evidence="1">Uncharacterized protein</fullName>
    </submittedName>
</protein>
<keyword evidence="2" id="KW-1185">Reference proteome</keyword>
<dbReference type="RefSeq" id="WP_144257387.1">
    <property type="nucleotide sequence ID" value="NZ_VJZT01000017.1"/>
</dbReference>
<evidence type="ECO:0000313" key="1">
    <source>
        <dbReference type="EMBL" id="TRX36282.1"/>
    </source>
</evidence>
<reference evidence="1 2" key="1">
    <citation type="submission" date="2019-07" db="EMBL/GenBank/DDBJ databases">
        <title>Novel species of Flavobacterium.</title>
        <authorList>
            <person name="Liu Q."/>
            <person name="Xin Y.-H."/>
        </authorList>
    </citation>
    <scope>NUCLEOTIDE SEQUENCE [LARGE SCALE GENOMIC DNA]</scope>
    <source>
        <strain evidence="1 2">LB1R34</strain>
    </source>
</reference>
<name>A0A553DU61_9FLAO</name>
<comment type="caution">
    <text evidence="1">The sequence shown here is derived from an EMBL/GenBank/DDBJ whole genome shotgun (WGS) entry which is preliminary data.</text>
</comment>
<dbReference type="InterPro" id="IPR013325">
    <property type="entry name" value="RNA_pol_sigma_r2"/>
</dbReference>